<name>A0ABU4LDT6_9ACTN</name>
<protein>
    <submittedName>
        <fullName evidence="1">Uncharacterized protein</fullName>
    </submittedName>
</protein>
<dbReference type="RefSeq" id="WP_143673249.1">
    <property type="nucleotide sequence ID" value="NZ_JAGJBZ010000005.1"/>
</dbReference>
<organism evidence="1 2">
    <name type="scientific">Streptomyces griseiscabiei</name>
    <dbReference type="NCBI Taxonomy" id="2993540"/>
    <lineage>
        <taxon>Bacteria</taxon>
        <taxon>Bacillati</taxon>
        <taxon>Actinomycetota</taxon>
        <taxon>Actinomycetes</taxon>
        <taxon>Kitasatosporales</taxon>
        <taxon>Streptomycetaceae</taxon>
        <taxon>Streptomyces</taxon>
    </lineage>
</organism>
<evidence type="ECO:0000313" key="1">
    <source>
        <dbReference type="EMBL" id="MDX2913941.1"/>
    </source>
</evidence>
<proteinExistence type="predicted"/>
<dbReference type="Proteomes" id="UP001271723">
    <property type="component" value="Unassembled WGS sequence"/>
</dbReference>
<gene>
    <name evidence="1" type="ORF">PV517_35400</name>
</gene>
<sequence length="219" mass="24551">MLKDFAVPATVVVLGTAHLALSQRRHRQRQELLAADLHDGILADIIRSPETDPAWSANFDPWVKPGEDAEYFTLQRWLEWYRRGLLAGVVTVSQMKVNADGFMALRGGSLMWALTRDARWEQSSDTRSGRLFWHLINEAFRGAGGEDDHAEAISAVRERRTVASAERAVRRQRLRASEAVKANASLVSHHLLAATGDLTAWFRSQTGPTPRRAHTRCTT</sequence>
<dbReference type="EMBL" id="JARAVY010000017">
    <property type="protein sequence ID" value="MDX2913941.1"/>
    <property type="molecule type" value="Genomic_DNA"/>
</dbReference>
<reference evidence="1 2" key="1">
    <citation type="journal article" date="2023" name="Microb. Genom.">
        <title>Mesoterricola silvestris gen. nov., sp. nov., Mesoterricola sediminis sp. nov., Geothrix oryzae sp. nov., Geothrix edaphica sp. nov., Geothrix rubra sp. nov., and Geothrix limicola sp. nov., six novel members of Acidobacteriota isolated from soils.</title>
        <authorList>
            <person name="Weisberg A.J."/>
            <person name="Pearce E."/>
            <person name="Kramer C.G."/>
            <person name="Chang J.H."/>
            <person name="Clarke C.R."/>
        </authorList>
    </citation>
    <scope>NUCLEOTIDE SEQUENCE [LARGE SCALE GENOMIC DNA]</scope>
    <source>
        <strain evidence="1 2">NRRL_B-2795</strain>
    </source>
</reference>
<keyword evidence="2" id="KW-1185">Reference proteome</keyword>
<accession>A0ABU4LDT6</accession>
<comment type="caution">
    <text evidence="1">The sequence shown here is derived from an EMBL/GenBank/DDBJ whole genome shotgun (WGS) entry which is preliminary data.</text>
</comment>
<evidence type="ECO:0000313" key="2">
    <source>
        <dbReference type="Proteomes" id="UP001271723"/>
    </source>
</evidence>